<keyword evidence="3" id="KW-1185">Reference proteome</keyword>
<sequence length="58" mass="6868">MMNGTTLYRGRFFVPLMGVFFIFKFVVLALPSKRRFLDKTYLIITNLFDNTALCFYSE</sequence>
<reference evidence="2 3" key="1">
    <citation type="submission" date="2021-01" db="EMBL/GenBank/DDBJ databases">
        <title>Genomic Encyclopedia of Type Strains, Phase IV (KMG-IV): sequencing the most valuable type-strain genomes for metagenomic binning, comparative biology and taxonomic classification.</title>
        <authorList>
            <person name="Goeker M."/>
        </authorList>
    </citation>
    <scope>NUCLEOTIDE SEQUENCE [LARGE SCALE GENOMIC DNA]</scope>
    <source>
        <strain evidence="2 3">DSM 24834</strain>
    </source>
</reference>
<dbReference type="EMBL" id="JAFBDZ010000004">
    <property type="protein sequence ID" value="MBM7587086.1"/>
    <property type="molecule type" value="Genomic_DNA"/>
</dbReference>
<keyword evidence="1" id="KW-1133">Transmembrane helix</keyword>
<keyword evidence="1" id="KW-0812">Transmembrane</keyword>
<evidence type="ECO:0000313" key="2">
    <source>
        <dbReference type="EMBL" id="MBM7587086.1"/>
    </source>
</evidence>
<accession>A0ABS2NGU4</accession>
<name>A0ABS2NGU4_9BACI</name>
<comment type="caution">
    <text evidence="2">The sequence shown here is derived from an EMBL/GenBank/DDBJ whole genome shotgun (WGS) entry which is preliminary data.</text>
</comment>
<proteinExistence type="predicted"/>
<evidence type="ECO:0000313" key="3">
    <source>
        <dbReference type="Proteomes" id="UP001646157"/>
    </source>
</evidence>
<feature type="transmembrane region" description="Helical" evidence="1">
    <location>
        <begin position="12"/>
        <end position="30"/>
    </location>
</feature>
<keyword evidence="1" id="KW-0472">Membrane</keyword>
<protein>
    <submittedName>
        <fullName evidence="2">Uncharacterized protein</fullName>
    </submittedName>
</protein>
<organism evidence="2 3">
    <name type="scientific">Rossellomorea pakistanensis</name>
    <dbReference type="NCBI Taxonomy" id="992288"/>
    <lineage>
        <taxon>Bacteria</taxon>
        <taxon>Bacillati</taxon>
        <taxon>Bacillota</taxon>
        <taxon>Bacilli</taxon>
        <taxon>Bacillales</taxon>
        <taxon>Bacillaceae</taxon>
        <taxon>Rossellomorea</taxon>
    </lineage>
</organism>
<gene>
    <name evidence="2" type="ORF">JOC86_003659</name>
</gene>
<evidence type="ECO:0000256" key="1">
    <source>
        <dbReference type="SAM" id="Phobius"/>
    </source>
</evidence>
<dbReference type="Proteomes" id="UP001646157">
    <property type="component" value="Unassembled WGS sequence"/>
</dbReference>